<dbReference type="GeneID" id="97175850"/>
<dbReference type="HOGENOM" id="CLU_1891637_0_0_6"/>
<evidence type="ECO:0000313" key="6">
    <source>
        <dbReference type="Proteomes" id="UP000243446"/>
    </source>
</evidence>
<name>N9M9W6_9GAMM</name>
<dbReference type="OrthoDB" id="6708558at2"/>
<accession>A0A2H9YTA8</accession>
<sequence>MEQILSQLLKHIDAIAREKNRDVLFVHFEQYVYPDQDAHSVRQMFIGWLEQQGIRYIPCLGIEPTVRSDVYSGSLYLDVPFDLQHKTYQKLSEYLEDDQGNMKIEGIQFFVLSLGLALELESDGKLPEWGGLRS</sequence>
<reference evidence="1 4" key="1">
    <citation type="submission" date="2013-02" db="EMBL/GenBank/DDBJ databases">
        <title>The Genome Sequence of Acinetobacter sp. NIPH 713.</title>
        <authorList>
            <consortium name="The Broad Institute Genome Sequencing Platform"/>
            <consortium name="The Broad Institute Genome Sequencing Center for Infectious Disease"/>
            <person name="Cerqueira G."/>
            <person name="Feldgarden M."/>
            <person name="Courvalin P."/>
            <person name="Perichon B."/>
            <person name="Grillot-Courvalin C."/>
            <person name="Clermont D."/>
            <person name="Rocha E."/>
            <person name="Yoon E.-J."/>
            <person name="Nemec A."/>
            <person name="Walker B."/>
            <person name="Young S.K."/>
            <person name="Zeng Q."/>
            <person name="Gargeya S."/>
            <person name="Fitzgerald M."/>
            <person name="Haas B."/>
            <person name="Abouelleil A."/>
            <person name="Alvarado L."/>
            <person name="Arachchi H.M."/>
            <person name="Berlin A.M."/>
            <person name="Chapman S.B."/>
            <person name="Dewar J."/>
            <person name="Goldberg J."/>
            <person name="Griggs A."/>
            <person name="Gujja S."/>
            <person name="Hansen M."/>
            <person name="Howarth C."/>
            <person name="Imamovic A."/>
            <person name="Larimer J."/>
            <person name="McCowan C."/>
            <person name="Murphy C."/>
            <person name="Neiman D."/>
            <person name="Pearson M."/>
            <person name="Priest M."/>
            <person name="Roberts A."/>
            <person name="Saif S."/>
            <person name="Shea T."/>
            <person name="Sisk P."/>
            <person name="Sykes S."/>
            <person name="Wortman J."/>
            <person name="Nusbaum C."/>
            <person name="Birren B."/>
        </authorList>
    </citation>
    <scope>NUCLEOTIDE SEQUENCE [LARGE SCALE GENOMIC DNA]</scope>
    <source>
        <strain evidence="1 4">NIPH 713</strain>
    </source>
</reference>
<reference evidence="2 5" key="3">
    <citation type="submission" date="2017-11" db="EMBL/GenBank/DDBJ databases">
        <authorList>
            <person name="Han C.G."/>
        </authorList>
    </citation>
    <scope>NUCLEOTIDE SEQUENCE [LARGE SCALE GENOMIC DNA]</scope>
    <source>
        <strain evidence="2 5">ANC 5347</strain>
    </source>
</reference>
<dbReference type="Proteomes" id="UP000242351">
    <property type="component" value="Unassembled WGS sequence"/>
</dbReference>
<organism evidence="1 4">
    <name type="scientific">Acinetobacter pseudolwoffii</name>
    <dbReference type="NCBI Taxonomy" id="2053287"/>
    <lineage>
        <taxon>Bacteria</taxon>
        <taxon>Pseudomonadati</taxon>
        <taxon>Pseudomonadota</taxon>
        <taxon>Gammaproteobacteria</taxon>
        <taxon>Moraxellales</taxon>
        <taxon>Moraxellaceae</taxon>
        <taxon>Acinetobacter</taxon>
    </lineage>
</organism>
<dbReference type="Proteomes" id="UP000243446">
    <property type="component" value="Unassembled WGS sequence"/>
</dbReference>
<dbReference type="EMBL" id="APRJ01000010">
    <property type="protein sequence ID" value="ENW87456.1"/>
    <property type="molecule type" value="Genomic_DNA"/>
</dbReference>
<proteinExistence type="predicted"/>
<dbReference type="AlphaFoldDB" id="N9M9W6"/>
<dbReference type="RefSeq" id="WP_005169959.1">
    <property type="nucleotide sequence ID" value="NZ_CBDBYO010000008.1"/>
</dbReference>
<reference evidence="3 6" key="2">
    <citation type="submission" date="2017-11" db="EMBL/GenBank/DDBJ databases">
        <title>Revising the taxonomy of the Acinetobacter lwoffii group: the description of Acinetobacter pseudolwoffii sp. nov. and emended description of Acinetobacter lwoffii.</title>
        <authorList>
            <person name="Nemec A."/>
            <person name="Radolfova-Krizova L."/>
        </authorList>
    </citation>
    <scope>NUCLEOTIDE SEQUENCE [LARGE SCALE GENOMIC DNA]</scope>
    <source>
        <strain evidence="3 6">ANC 5044</strain>
    </source>
</reference>
<accession>A0A2H9UKB5</accession>
<evidence type="ECO:0000313" key="2">
    <source>
        <dbReference type="EMBL" id="PJI32141.1"/>
    </source>
</evidence>
<dbReference type="EMBL" id="PGOZ01000012">
    <property type="protein sequence ID" value="PJI32141.1"/>
    <property type="molecule type" value="Genomic_DNA"/>
</dbReference>
<gene>
    <name evidence="2" type="ORF">CU320_10195</name>
    <name evidence="3" type="ORF">CWI32_05830</name>
    <name evidence="1" type="ORF">F906_00696</name>
</gene>
<evidence type="ECO:0000313" key="3">
    <source>
        <dbReference type="EMBL" id="PJO75892.1"/>
    </source>
</evidence>
<keyword evidence="4" id="KW-1185">Reference proteome</keyword>
<dbReference type="EMBL" id="PHRG01000002">
    <property type="protein sequence ID" value="PJO75892.1"/>
    <property type="molecule type" value="Genomic_DNA"/>
</dbReference>
<evidence type="ECO:0000313" key="1">
    <source>
        <dbReference type="EMBL" id="ENW87456.1"/>
    </source>
</evidence>
<dbReference type="Proteomes" id="UP000023774">
    <property type="component" value="Unassembled WGS sequence"/>
</dbReference>
<comment type="caution">
    <text evidence="1">The sequence shown here is derived from an EMBL/GenBank/DDBJ whole genome shotgun (WGS) entry which is preliminary data.</text>
</comment>
<protein>
    <submittedName>
        <fullName evidence="1">Uncharacterized protein</fullName>
    </submittedName>
</protein>
<evidence type="ECO:0000313" key="5">
    <source>
        <dbReference type="Proteomes" id="UP000242351"/>
    </source>
</evidence>
<accession>N9M9W6</accession>
<reference evidence="2 5" key="4">
    <citation type="submission" date="2017-12" db="EMBL/GenBank/DDBJ databases">
        <title>Revising the taxonomy of the Acinetobacter lwoffii group: the description of Acinetobacter pseudolwoffii sp. nov. and emended description of Acinetobacter lwoffii.</title>
        <authorList>
            <person name="Nemec A."/>
        </authorList>
    </citation>
    <scope>NUCLEOTIDE SEQUENCE [LARGE SCALE GENOMIC DNA]</scope>
    <source>
        <strain evidence="2 5">ANC 5347</strain>
    </source>
</reference>
<evidence type="ECO:0000313" key="4">
    <source>
        <dbReference type="Proteomes" id="UP000023774"/>
    </source>
</evidence>
<dbReference type="PATRIC" id="fig|1217709.3.peg.658"/>